<dbReference type="Proteomes" id="UP001629249">
    <property type="component" value="Unassembled WGS sequence"/>
</dbReference>
<evidence type="ECO:0000256" key="1">
    <source>
        <dbReference type="SAM" id="Phobius"/>
    </source>
</evidence>
<evidence type="ECO:0008006" key="4">
    <source>
        <dbReference type="Google" id="ProtNLM"/>
    </source>
</evidence>
<dbReference type="RefSeq" id="WP_408326135.1">
    <property type="nucleotide sequence ID" value="NZ_JAQQFH010000002.1"/>
</dbReference>
<accession>A0ABW8ZK43</accession>
<name>A0ABW8ZK43_9BURK</name>
<proteinExistence type="predicted"/>
<protein>
    <recommendedName>
        <fullName evidence="4">PH domain-containing protein</fullName>
    </recommendedName>
</protein>
<evidence type="ECO:0000313" key="3">
    <source>
        <dbReference type="Proteomes" id="UP001629249"/>
    </source>
</evidence>
<sequence>MNAIAIKEYRYRPNYLYAAIAVAMFLLMALFMFSVAVDNDSGLIIDSLIELSPSGATSFYEIVALGALGGAIAGCYVVYLSLTGRRVITLSPTELAYPSSAYAREISTIPLSSVVRVSLRKVSWRKYFHVQHRLGEVRLSRLLFESEAAFDDFQASFSDYLSRAR</sequence>
<organism evidence="2 3">
    <name type="scientific">Paraburkholderia agricolaris</name>
    <dbReference type="NCBI Taxonomy" id="2152888"/>
    <lineage>
        <taxon>Bacteria</taxon>
        <taxon>Pseudomonadati</taxon>
        <taxon>Pseudomonadota</taxon>
        <taxon>Betaproteobacteria</taxon>
        <taxon>Burkholderiales</taxon>
        <taxon>Burkholderiaceae</taxon>
        <taxon>Paraburkholderia</taxon>
    </lineage>
</organism>
<keyword evidence="1" id="KW-0472">Membrane</keyword>
<evidence type="ECO:0000313" key="2">
    <source>
        <dbReference type="EMBL" id="MFL9883262.1"/>
    </source>
</evidence>
<dbReference type="EMBL" id="JAQQFN010000005">
    <property type="protein sequence ID" value="MFL9883262.1"/>
    <property type="molecule type" value="Genomic_DNA"/>
</dbReference>
<keyword evidence="3" id="KW-1185">Reference proteome</keyword>
<keyword evidence="1" id="KW-1133">Transmembrane helix</keyword>
<comment type="caution">
    <text evidence="2">The sequence shown here is derived from an EMBL/GenBank/DDBJ whole genome shotgun (WGS) entry which is preliminary data.</text>
</comment>
<reference evidence="2 3" key="1">
    <citation type="journal article" date="2024" name="Chem. Sci.">
        <title>Discovery of megapolipeptins by genome mining of a Burkholderiales bacteria collection.</title>
        <authorList>
            <person name="Paulo B.S."/>
            <person name="Recchia M.J.J."/>
            <person name="Lee S."/>
            <person name="Fergusson C.H."/>
            <person name="Romanowski S.B."/>
            <person name="Hernandez A."/>
            <person name="Krull N."/>
            <person name="Liu D.Y."/>
            <person name="Cavanagh H."/>
            <person name="Bos A."/>
            <person name="Gray C.A."/>
            <person name="Murphy B.T."/>
            <person name="Linington R.G."/>
            <person name="Eustaquio A.S."/>
        </authorList>
    </citation>
    <scope>NUCLEOTIDE SEQUENCE [LARGE SCALE GENOMIC DNA]</scope>
    <source>
        <strain evidence="2 3">RL16-012-BIC-B</strain>
    </source>
</reference>
<keyword evidence="1" id="KW-0812">Transmembrane</keyword>
<gene>
    <name evidence="2" type="ORF">PQR66_09515</name>
</gene>
<feature type="transmembrane region" description="Helical" evidence="1">
    <location>
        <begin position="15"/>
        <end position="37"/>
    </location>
</feature>
<feature type="transmembrane region" description="Helical" evidence="1">
    <location>
        <begin position="57"/>
        <end position="82"/>
    </location>
</feature>